<accession>A0A1S8KM06</accession>
<dbReference type="InterPro" id="IPR052920">
    <property type="entry name" value="DNA-binding_regulatory"/>
</dbReference>
<sequence length="308" mass="35645">MKLRWKIVTGATLLSGTIAYISHLLYKNAVDNQGLNEVADHSMRQVYAEDPWKEAKKWFHSVKYEEYTIQSYDDLTLYGKFIPHKKYPDRVAIIAHGYGQSNLDMAPWVHLFYDLGYSILLPDARGHGNSQGNYIGFGWHERLDYLEWIDWLNSTYDHPNTVLFGLSMGASTVMNVSGEPLPDNVKAIIEDCGYSSTYEELAYQLRAQYKLPAFPFLPLTSIYTKYRANYSFKEASPLEQIQKSKLPILFIHGGRDEIVPSWMVHELYEAANEPKELYFVEEATHGYAYVLDKETYRQRIASFLAKYI</sequence>
<dbReference type="PANTHER" id="PTHR43358:SF4">
    <property type="entry name" value="ALPHA_BETA HYDROLASE FOLD-1 DOMAIN-CONTAINING PROTEIN"/>
    <property type="match status" value="1"/>
</dbReference>
<dbReference type="Gene3D" id="3.40.50.1820">
    <property type="entry name" value="alpha/beta hydrolase"/>
    <property type="match status" value="1"/>
</dbReference>
<evidence type="ECO:0000313" key="2">
    <source>
        <dbReference type="EMBL" id="OOL80778.1"/>
    </source>
</evidence>
<dbReference type="InterPro" id="IPR029058">
    <property type="entry name" value="AB_hydrolase_fold"/>
</dbReference>
<dbReference type="AlphaFoldDB" id="A0A1S8KM06"/>
<dbReference type="InterPro" id="IPR000383">
    <property type="entry name" value="Xaa-Pro-like_dom"/>
</dbReference>
<name>A0A1S8KM06_9LACT</name>
<reference evidence="2 3" key="1">
    <citation type="submission" date="2017-01" db="EMBL/GenBank/DDBJ databases">
        <title>Complete Genome Sequence of Dolosigranulum pigrum isolated from a Patient with interstitial lung disease.</title>
        <authorList>
            <person name="Mukhopadhyay R."/>
            <person name="Joaquin J."/>
            <person name="Hogue R."/>
            <person name="Fitzgerald S."/>
            <person name="Jospin G."/>
            <person name="Eisen J.A."/>
            <person name="Chaturvedi V."/>
        </authorList>
    </citation>
    <scope>NUCLEOTIDE SEQUENCE [LARGE SCALE GENOMIC DNA]</scope>
    <source>
        <strain evidence="2 3">15S00348</strain>
    </source>
</reference>
<organism evidence="2 3">
    <name type="scientific">Dolosigranulum pigrum</name>
    <dbReference type="NCBI Taxonomy" id="29394"/>
    <lineage>
        <taxon>Bacteria</taxon>
        <taxon>Bacillati</taxon>
        <taxon>Bacillota</taxon>
        <taxon>Bacilli</taxon>
        <taxon>Lactobacillales</taxon>
        <taxon>Carnobacteriaceae</taxon>
        <taxon>Dolosigranulum</taxon>
    </lineage>
</organism>
<evidence type="ECO:0000259" key="1">
    <source>
        <dbReference type="Pfam" id="PF02129"/>
    </source>
</evidence>
<dbReference type="GO" id="GO:0016787">
    <property type="term" value="F:hydrolase activity"/>
    <property type="evidence" value="ECO:0007669"/>
    <property type="project" value="UniProtKB-KW"/>
</dbReference>
<gene>
    <name evidence="2" type="ORF">BWX42_02405</name>
</gene>
<proteinExistence type="predicted"/>
<dbReference type="Pfam" id="PF02129">
    <property type="entry name" value="Peptidase_S15"/>
    <property type="match status" value="1"/>
</dbReference>
<protein>
    <submittedName>
        <fullName evidence="2">Alpha/beta hydrolase</fullName>
    </submittedName>
</protein>
<evidence type="ECO:0000313" key="3">
    <source>
        <dbReference type="Proteomes" id="UP000190409"/>
    </source>
</evidence>
<feature type="domain" description="Xaa-Pro dipeptidyl-peptidase-like" evidence="1">
    <location>
        <begin position="70"/>
        <end position="204"/>
    </location>
</feature>
<dbReference type="SUPFAM" id="SSF53474">
    <property type="entry name" value="alpha/beta-Hydrolases"/>
    <property type="match status" value="1"/>
</dbReference>
<keyword evidence="2" id="KW-0378">Hydrolase</keyword>
<dbReference type="Proteomes" id="UP000190409">
    <property type="component" value="Unassembled WGS sequence"/>
</dbReference>
<dbReference type="PANTHER" id="PTHR43358">
    <property type="entry name" value="ALPHA/BETA-HYDROLASE"/>
    <property type="match status" value="1"/>
</dbReference>
<dbReference type="EMBL" id="MUYF01000003">
    <property type="protein sequence ID" value="OOL80778.1"/>
    <property type="molecule type" value="Genomic_DNA"/>
</dbReference>
<comment type="caution">
    <text evidence="2">The sequence shown here is derived from an EMBL/GenBank/DDBJ whole genome shotgun (WGS) entry which is preliminary data.</text>
</comment>